<comment type="subcellular location">
    <subcellularLocation>
        <location evidence="1">Cell inner membrane</location>
        <topology evidence="1">Single-pass membrane protein</topology>
        <orientation evidence="1">Cytoplasmic side</orientation>
    </subcellularLocation>
    <subcellularLocation>
        <location evidence="12">Cell membrane</location>
    </subcellularLocation>
</comment>
<dbReference type="EC" id="2.4.99.12" evidence="4 12"/>
<evidence type="ECO:0000256" key="3">
    <source>
        <dbReference type="ARBA" id="ARBA00006380"/>
    </source>
</evidence>
<proteinExistence type="inferred from homology"/>
<dbReference type="InterPro" id="IPR007507">
    <property type="entry name" value="Glycos_transf_N"/>
</dbReference>
<evidence type="ECO:0000256" key="10">
    <source>
        <dbReference type="PIRSR" id="PIRSR639901-1"/>
    </source>
</evidence>
<comment type="catalytic activity">
    <reaction evidence="9 12">
        <text>lipid IVA (E. coli) + CMP-3-deoxy-beta-D-manno-octulosonate = alpha-Kdo-(2-&gt;6)-lipid IVA (E. coli) + CMP + H(+)</text>
        <dbReference type="Rhea" id="RHEA:28066"/>
        <dbReference type="ChEBI" id="CHEBI:15378"/>
        <dbReference type="ChEBI" id="CHEBI:58603"/>
        <dbReference type="ChEBI" id="CHEBI:60364"/>
        <dbReference type="ChEBI" id="CHEBI:60377"/>
        <dbReference type="ChEBI" id="CHEBI:85987"/>
        <dbReference type="EC" id="2.4.99.12"/>
    </reaction>
</comment>
<protein>
    <recommendedName>
        <fullName evidence="5 12">3-deoxy-D-manno-octulosonic acid transferase</fullName>
        <shortName evidence="12">Kdo transferase</shortName>
        <ecNumber evidence="4 12">2.4.99.12</ecNumber>
    </recommendedName>
    <alternativeName>
        <fullName evidence="8 12">Lipid IV(A) 3-deoxy-D-manno-octulosonic acid transferase</fullName>
    </alternativeName>
</protein>
<feature type="domain" description="Glycosyl transferase family 1" evidence="13">
    <location>
        <begin position="248"/>
        <end position="396"/>
    </location>
</feature>
<dbReference type="GO" id="GO:0009245">
    <property type="term" value="P:lipid A biosynthetic process"/>
    <property type="evidence" value="ECO:0007669"/>
    <property type="project" value="TreeGrafter"/>
</dbReference>
<feature type="domain" description="3-deoxy-D-manno-octulosonic-acid transferase N-terminal" evidence="14">
    <location>
        <begin position="36"/>
        <end position="211"/>
    </location>
</feature>
<dbReference type="Gene3D" id="3.40.50.2000">
    <property type="entry name" value="Glycogen Phosphorylase B"/>
    <property type="match status" value="1"/>
</dbReference>
<keyword evidence="12" id="KW-0812">Transmembrane</keyword>
<dbReference type="InterPro" id="IPR039901">
    <property type="entry name" value="Kdotransferase"/>
</dbReference>
<keyword evidence="12" id="KW-0472">Membrane</keyword>
<dbReference type="FunFam" id="3.40.50.11720:FF:000001">
    <property type="entry name" value="3-deoxy-D-manno-octulosonic acid transferase"/>
    <property type="match status" value="1"/>
</dbReference>
<dbReference type="NCBIfam" id="NF004386">
    <property type="entry name" value="PRK05749.1-2"/>
    <property type="match status" value="1"/>
</dbReference>
<dbReference type="GO" id="GO:0005886">
    <property type="term" value="C:plasma membrane"/>
    <property type="evidence" value="ECO:0007669"/>
    <property type="project" value="UniProtKB-SubCell"/>
</dbReference>
<evidence type="ECO:0000313" key="16">
    <source>
        <dbReference type="Proteomes" id="UP000295367"/>
    </source>
</evidence>
<dbReference type="RefSeq" id="WP_124945426.1">
    <property type="nucleotide sequence ID" value="NZ_BHVT01000015.1"/>
</dbReference>
<dbReference type="UniPathway" id="UPA00958"/>
<keyword evidence="12" id="KW-1003">Cell membrane</keyword>
<comment type="pathway">
    <text evidence="2 12">Bacterial outer membrane biogenesis; LPS core biosynthesis.</text>
</comment>
<comment type="similarity">
    <text evidence="3">Belongs to the glycosyltransferase group 1 family. Glycosyltransferase 30 subfamily.</text>
</comment>
<comment type="function">
    <text evidence="12">Involved in lipopolysaccharide (LPS) biosynthesis. Catalyzes the transfer of 3-deoxy-D-manno-octulosonate (Kdo) residue(s) from CMP-Kdo to lipid IV(A), the tetraacyldisaccharide-1,4'-bisphosphate precursor of lipid A.</text>
</comment>
<dbReference type="NCBIfam" id="NF004388">
    <property type="entry name" value="PRK05749.1-4"/>
    <property type="match status" value="1"/>
</dbReference>
<evidence type="ECO:0000256" key="6">
    <source>
        <dbReference type="ARBA" id="ARBA00022519"/>
    </source>
</evidence>
<keyword evidence="7 12" id="KW-0808">Transferase</keyword>
<evidence type="ECO:0000256" key="8">
    <source>
        <dbReference type="ARBA" id="ARBA00031445"/>
    </source>
</evidence>
<keyword evidence="12" id="KW-1133">Transmembrane helix</keyword>
<keyword evidence="16" id="KW-1185">Reference proteome</keyword>
<dbReference type="OrthoDB" id="9789797at2"/>
<feature type="transmembrane region" description="Helical" evidence="12">
    <location>
        <begin position="6"/>
        <end position="25"/>
    </location>
</feature>
<dbReference type="EMBL" id="SMCO01000012">
    <property type="protein sequence ID" value="TCV84245.1"/>
    <property type="molecule type" value="Genomic_DNA"/>
</dbReference>
<dbReference type="FunFam" id="3.40.50.2000:FF:000032">
    <property type="entry name" value="3-deoxy-D-manno-octulosonic acid transferase"/>
    <property type="match status" value="1"/>
</dbReference>
<dbReference type="PANTHER" id="PTHR42755:SF1">
    <property type="entry name" value="3-DEOXY-D-MANNO-OCTULOSONIC ACID TRANSFERASE, MITOCHONDRIAL-RELATED"/>
    <property type="match status" value="1"/>
</dbReference>
<gene>
    <name evidence="15" type="ORF">EDC63_1129</name>
</gene>
<evidence type="ECO:0000256" key="11">
    <source>
        <dbReference type="PIRSR" id="PIRSR639901-2"/>
    </source>
</evidence>
<keyword evidence="6" id="KW-0997">Cell inner membrane</keyword>
<dbReference type="GO" id="GO:0043842">
    <property type="term" value="F:Kdo transferase activity"/>
    <property type="evidence" value="ECO:0007669"/>
    <property type="project" value="UniProtKB-EC"/>
</dbReference>
<evidence type="ECO:0000256" key="4">
    <source>
        <dbReference type="ARBA" id="ARBA00012621"/>
    </source>
</evidence>
<dbReference type="InterPro" id="IPR038107">
    <property type="entry name" value="Glycos_transf_N_sf"/>
</dbReference>
<evidence type="ECO:0000256" key="7">
    <source>
        <dbReference type="ARBA" id="ARBA00022679"/>
    </source>
</evidence>
<dbReference type="InterPro" id="IPR001296">
    <property type="entry name" value="Glyco_trans_1"/>
</dbReference>
<evidence type="ECO:0000256" key="9">
    <source>
        <dbReference type="ARBA" id="ARBA00049183"/>
    </source>
</evidence>
<feature type="site" description="Transition state stabilizer" evidence="11">
    <location>
        <position position="208"/>
    </location>
</feature>
<dbReference type="PANTHER" id="PTHR42755">
    <property type="entry name" value="3-DEOXY-MANNO-OCTULOSONATE CYTIDYLYLTRANSFERASE"/>
    <property type="match status" value="1"/>
</dbReference>
<sequence>MIRNRTIYTVLLFLLLPYVAWRLLWRGRRQPAYHKHIRERFGFYSILPLKPLIWIHAVSVGETRAAVPLVKALQAKYPQHQILLTHMTPTGRETSEMLFGENVLRCYLPYDYPFAAQRFLQHFKPAIGILMETEIWFNLIHACKRSQIPLILANARLSDKSAKKYARLPHLTNEALKSLEVISAQTEDDAARLHQLGATSVTISGNLKFDVTPPETAKTQGETLRIQFGADRPVFLASSTRDGEEALILEALTHINTPNILTVIVPRHPQRFDEVAVLLEQNGIQFQRKSDNLPIAEDTKVVLGDTMGELFAYYGACDIAFIGGSLLPYGGQNLIEASAMGVPALIGPHTFNFTDVAKQAVDSGAAIRIENFIELAQKTDELLLSNTQRIKMAESALLFSQAHRGATDRLIKLISPFLD</sequence>
<reference evidence="15 16" key="1">
    <citation type="submission" date="2019-03" db="EMBL/GenBank/DDBJ databases">
        <title>Genomic Encyclopedia of Type Strains, Phase IV (KMG-IV): sequencing the most valuable type-strain genomes for metagenomic binning, comparative biology and taxonomic classification.</title>
        <authorList>
            <person name="Goeker M."/>
        </authorList>
    </citation>
    <scope>NUCLEOTIDE SEQUENCE [LARGE SCALE GENOMIC DNA]</scope>
    <source>
        <strain evidence="15 16">DSM 100309</strain>
    </source>
</reference>
<evidence type="ECO:0000256" key="5">
    <source>
        <dbReference type="ARBA" id="ARBA00019077"/>
    </source>
</evidence>
<dbReference type="AlphaFoldDB" id="A0A4R3XWW0"/>
<dbReference type="Pfam" id="PF04413">
    <property type="entry name" value="Glycos_transf_N"/>
    <property type="match status" value="1"/>
</dbReference>
<evidence type="ECO:0000313" key="15">
    <source>
        <dbReference type="EMBL" id="TCV84245.1"/>
    </source>
</evidence>
<evidence type="ECO:0000256" key="12">
    <source>
        <dbReference type="RuleBase" id="RU365103"/>
    </source>
</evidence>
<dbReference type="Gene3D" id="3.40.50.11720">
    <property type="entry name" value="3-Deoxy-D-manno-octulosonic-acid transferase, N-terminal domain"/>
    <property type="match status" value="1"/>
</dbReference>
<evidence type="ECO:0000256" key="1">
    <source>
        <dbReference type="ARBA" id="ARBA00004388"/>
    </source>
</evidence>
<keyword evidence="12" id="KW-0448">Lipopolysaccharide biosynthesis</keyword>
<dbReference type="GO" id="GO:0009244">
    <property type="term" value="P:lipopolysaccharide core region biosynthetic process"/>
    <property type="evidence" value="ECO:0007669"/>
    <property type="project" value="UniProtKB-UniRule"/>
</dbReference>
<dbReference type="Pfam" id="PF00534">
    <property type="entry name" value="Glycos_transf_1"/>
    <property type="match status" value="1"/>
</dbReference>
<accession>A0A4R3XWW0</accession>
<feature type="active site" description="Proton acceptor" evidence="10">
    <location>
        <position position="62"/>
    </location>
</feature>
<dbReference type="SUPFAM" id="SSF53756">
    <property type="entry name" value="UDP-Glycosyltransferase/glycogen phosphorylase"/>
    <property type="match status" value="1"/>
</dbReference>
<evidence type="ECO:0000259" key="13">
    <source>
        <dbReference type="Pfam" id="PF00534"/>
    </source>
</evidence>
<name>A0A4R3XWW0_9PROT</name>
<comment type="caution">
    <text evidence="15">The sequence shown here is derived from an EMBL/GenBank/DDBJ whole genome shotgun (WGS) entry which is preliminary data.</text>
</comment>
<organism evidence="15 16">
    <name type="scientific">Sulfurirhabdus autotrophica</name>
    <dbReference type="NCBI Taxonomy" id="1706046"/>
    <lineage>
        <taxon>Bacteria</taxon>
        <taxon>Pseudomonadati</taxon>
        <taxon>Pseudomonadota</taxon>
        <taxon>Betaproteobacteria</taxon>
        <taxon>Nitrosomonadales</taxon>
        <taxon>Sulfuricellaceae</taxon>
        <taxon>Sulfurirhabdus</taxon>
    </lineage>
</organism>
<dbReference type="Proteomes" id="UP000295367">
    <property type="component" value="Unassembled WGS sequence"/>
</dbReference>
<evidence type="ECO:0000259" key="14">
    <source>
        <dbReference type="Pfam" id="PF04413"/>
    </source>
</evidence>
<evidence type="ECO:0000256" key="2">
    <source>
        <dbReference type="ARBA" id="ARBA00004713"/>
    </source>
</evidence>
<feature type="site" description="Transition state stabilizer" evidence="11">
    <location>
        <position position="132"/>
    </location>
</feature>